<dbReference type="InterPro" id="IPR011501">
    <property type="entry name" value="Noc3_N"/>
</dbReference>
<feature type="domain" description="CCAAT-binding factor" evidence="8">
    <location>
        <begin position="520"/>
        <end position="673"/>
    </location>
</feature>
<evidence type="ECO:0000313" key="10">
    <source>
        <dbReference type="Ensembl" id="ENSXMAP00000032621.1"/>
    </source>
</evidence>
<evidence type="ECO:0000259" key="9">
    <source>
        <dbReference type="Pfam" id="PF07540"/>
    </source>
</evidence>
<sequence length="736" mass="85077">VKPRCFIEKPTHGMKLENKLKSRQLKQQNVAKKQRKEQKRLRQAMKGAALQVPRPLETYRKRPDEEDEEEEFLESLPSDMMDEEDLKEMTAMARKASFITRDLSSCGPVHSSKTKNADVVRSYEKIPRKMAKMEEKEVIQLLPIKDKDRVIPRSIERGNFHVTYYLLFTTTYFDCYEAPPSHMELTPEEREQFRIQTLNIKKQRIASMASAIISDPLNNRVKELRGMMMEADPSVAVSVRKMVMVSLMEVFKDIAPTYRIRPLTSAEKNTKVKKETQQLREFEESLVSQYKFYLEDLEQTIKDWKQKKRKRSQVVSFQSYRGLAEVSVRCLCELLLSMPHFNFHNNIIVVLVPLMNDPLKKVSDMCCDAFRKLFQEDRVGGASLATVRVISGLTKSLNYNVRPEMLRTLLSLRIKEVEMKKDLEATAPKAKFMTNKEKKKNLSRMQRKWKKAEEKLEKELLEAEASESKEKKTKLHTETLNIIFLIYFRILKKAQRSVLLPAVLEGLANNDHDNLTNRESLHCIQTVFTILSGQGDALNIDPLNFYSQLYKILLRLHAGAPNDDIIIVLRCLDAMLTRRRKQVTLQRAMAFFKRLSVLSLHVLPNASIGILAANRATMHSFPKCDFLLDNEIQGSGFYLMELDEPEHCNAQNTALWELHTLQRHFHPVVRRFAGHLSHGAPSDGSAALSMEFSRRSPLALFEDYSVKDMTFNPPVALPTSKKKVRKSWSPASMFLF</sequence>
<reference evidence="10" key="3">
    <citation type="submission" date="2025-08" db="UniProtKB">
        <authorList>
            <consortium name="Ensembl"/>
        </authorList>
    </citation>
    <scope>IDENTIFICATION</scope>
    <source>
        <strain evidence="10">JP 163 A</strain>
    </source>
</reference>
<evidence type="ECO:0000256" key="7">
    <source>
        <dbReference type="SAM" id="MobiDB-lite"/>
    </source>
</evidence>
<organism evidence="10 11">
    <name type="scientific">Xiphophorus maculatus</name>
    <name type="common">Southern platyfish</name>
    <name type="synonym">Platypoecilus maculatus</name>
    <dbReference type="NCBI Taxonomy" id="8083"/>
    <lineage>
        <taxon>Eukaryota</taxon>
        <taxon>Metazoa</taxon>
        <taxon>Chordata</taxon>
        <taxon>Craniata</taxon>
        <taxon>Vertebrata</taxon>
        <taxon>Euteleostomi</taxon>
        <taxon>Actinopterygii</taxon>
        <taxon>Neopterygii</taxon>
        <taxon>Teleostei</taxon>
        <taxon>Neoteleostei</taxon>
        <taxon>Acanthomorphata</taxon>
        <taxon>Ovalentaria</taxon>
        <taxon>Atherinomorphae</taxon>
        <taxon>Cyprinodontiformes</taxon>
        <taxon>Poeciliidae</taxon>
        <taxon>Poeciliinae</taxon>
        <taxon>Xiphophorus</taxon>
    </lineage>
</organism>
<keyword evidence="4" id="KW-0539">Nucleus</keyword>
<evidence type="ECO:0000256" key="4">
    <source>
        <dbReference type="ARBA" id="ARBA00023242"/>
    </source>
</evidence>
<reference evidence="10" key="4">
    <citation type="submission" date="2025-09" db="UniProtKB">
        <authorList>
            <consortium name="Ensembl"/>
        </authorList>
    </citation>
    <scope>IDENTIFICATION</scope>
    <source>
        <strain evidence="10">JP 163 A</strain>
    </source>
</reference>
<dbReference type="InterPro" id="IPR005612">
    <property type="entry name" value="CCAAT-binding_factor"/>
</dbReference>
<dbReference type="GO" id="GO:0006270">
    <property type="term" value="P:DNA replication initiation"/>
    <property type="evidence" value="ECO:0007669"/>
    <property type="project" value="TreeGrafter"/>
</dbReference>
<dbReference type="PANTHER" id="PTHR14428">
    <property type="entry name" value="NUCLEOLAR COMPLEX PROTEIN 3"/>
    <property type="match status" value="1"/>
</dbReference>
<evidence type="ECO:0000256" key="1">
    <source>
        <dbReference type="ARBA" id="ARBA00004604"/>
    </source>
</evidence>
<evidence type="ECO:0000256" key="3">
    <source>
        <dbReference type="ARBA" id="ARBA00023054"/>
    </source>
</evidence>
<evidence type="ECO:0000256" key="2">
    <source>
        <dbReference type="ARBA" id="ARBA00007797"/>
    </source>
</evidence>
<evidence type="ECO:0000256" key="6">
    <source>
        <dbReference type="SAM" id="Coils"/>
    </source>
</evidence>
<dbReference type="GO" id="GO:0003682">
    <property type="term" value="F:chromatin binding"/>
    <property type="evidence" value="ECO:0007669"/>
    <property type="project" value="TreeGrafter"/>
</dbReference>
<protein>
    <recommendedName>
        <fullName evidence="5">Nucleolar complex protein 3 homolog</fullName>
        <shortName evidence="5">NOC3 protein homolog</shortName>
    </recommendedName>
</protein>
<comment type="subcellular location">
    <subcellularLocation>
        <location evidence="1 5">Nucleus</location>
        <location evidence="1 5">Nucleolus</location>
    </subcellularLocation>
</comment>
<dbReference type="PIRSF" id="PIRSF028977">
    <property type="entry name" value="Nucleolar_complex_p3"/>
    <property type="match status" value="1"/>
</dbReference>
<dbReference type="Pfam" id="PF03914">
    <property type="entry name" value="CBF"/>
    <property type="match status" value="1"/>
</dbReference>
<dbReference type="Ensembl" id="ENSXMAT00000028985.1">
    <property type="protein sequence ID" value="ENSXMAP00000032621.1"/>
    <property type="gene ID" value="ENSXMAG00000015545.2"/>
</dbReference>
<reference evidence="11" key="2">
    <citation type="journal article" date="2013" name="Nat. Genet.">
        <title>The genome of the platyfish, Xiphophorus maculatus, provides insights into evolutionary adaptation and several complex traits.</title>
        <authorList>
            <person name="Schartl M."/>
            <person name="Walter R.B."/>
            <person name="Shen Y."/>
            <person name="Garcia T."/>
            <person name="Catchen J."/>
            <person name="Amores A."/>
            <person name="Braasch I."/>
            <person name="Chalopin D."/>
            <person name="Volff J.N."/>
            <person name="Lesch K.P."/>
            <person name="Bisazza A."/>
            <person name="Minx P."/>
            <person name="Hillier L."/>
            <person name="Wilson R.K."/>
            <person name="Fuerstenberg S."/>
            <person name="Boore J."/>
            <person name="Searle S."/>
            <person name="Postlethwait J.H."/>
            <person name="Warren W.C."/>
        </authorList>
    </citation>
    <scope>NUCLEOTIDE SEQUENCE [LARGE SCALE GENOMIC DNA]</scope>
    <source>
        <strain evidence="11">JP 163 A</strain>
    </source>
</reference>
<keyword evidence="11" id="KW-1185">Reference proteome</keyword>
<feature type="region of interest" description="Disordered" evidence="7">
    <location>
        <begin position="44"/>
        <end position="74"/>
    </location>
</feature>
<comment type="similarity">
    <text evidence="2 5">Belongs to the CBF/MAK21 family.</text>
</comment>
<dbReference type="Proteomes" id="UP000002852">
    <property type="component" value="Unassembled WGS sequence"/>
</dbReference>
<dbReference type="AlphaFoldDB" id="A0A3B5QPT8"/>
<name>A0A3B5QPT8_XIPMA</name>
<evidence type="ECO:0000259" key="8">
    <source>
        <dbReference type="Pfam" id="PF03914"/>
    </source>
</evidence>
<dbReference type="Pfam" id="PF07540">
    <property type="entry name" value="NOC3p"/>
    <property type="match status" value="1"/>
</dbReference>
<reference evidence="11" key="1">
    <citation type="submission" date="2012-01" db="EMBL/GenBank/DDBJ databases">
        <authorList>
            <person name="Walter R."/>
            <person name="Schartl M."/>
            <person name="Warren W."/>
        </authorList>
    </citation>
    <scope>NUCLEOTIDE SEQUENCE [LARGE SCALE GENOMIC DNA]</scope>
    <source>
        <strain evidence="11">JP 163 A</strain>
    </source>
</reference>
<dbReference type="InterPro" id="IPR016024">
    <property type="entry name" value="ARM-type_fold"/>
</dbReference>
<feature type="coiled-coil region" evidence="6">
    <location>
        <begin position="435"/>
        <end position="478"/>
    </location>
</feature>
<dbReference type="GO" id="GO:0005730">
    <property type="term" value="C:nucleolus"/>
    <property type="evidence" value="ECO:0007669"/>
    <property type="project" value="UniProtKB-SubCell"/>
</dbReference>
<keyword evidence="3 6" id="KW-0175">Coiled coil</keyword>
<evidence type="ECO:0000256" key="5">
    <source>
        <dbReference type="PIRNR" id="PIRNR028977"/>
    </source>
</evidence>
<feature type="domain" description="Nucleolar complex-associated protein 3 N-terminal" evidence="9">
    <location>
        <begin position="201"/>
        <end position="293"/>
    </location>
</feature>
<evidence type="ECO:0000313" key="11">
    <source>
        <dbReference type="Proteomes" id="UP000002852"/>
    </source>
</evidence>
<accession>A0A3B5QPT8</accession>
<dbReference type="GeneTree" id="ENSGT00390000008540"/>
<dbReference type="SUPFAM" id="SSF48371">
    <property type="entry name" value="ARM repeat"/>
    <property type="match status" value="1"/>
</dbReference>
<dbReference type="PANTHER" id="PTHR14428:SF5">
    <property type="entry name" value="NUCLEOLAR COMPLEX PROTEIN 3 HOMOLOG"/>
    <property type="match status" value="1"/>
</dbReference>
<proteinExistence type="inferred from homology"/>
<dbReference type="InterPro" id="IPR016903">
    <property type="entry name" value="Nucleolar_cplx-assoc_3"/>
</dbReference>